<dbReference type="AlphaFoldDB" id="A0A0E9T5P8"/>
<evidence type="ECO:0000256" key="1">
    <source>
        <dbReference type="SAM" id="Phobius"/>
    </source>
</evidence>
<keyword evidence="1" id="KW-0472">Membrane</keyword>
<reference evidence="2" key="2">
    <citation type="journal article" date="2015" name="Fish Shellfish Immunol.">
        <title>Early steps in the European eel (Anguilla anguilla)-Vibrio vulnificus interaction in the gills: Role of the RtxA13 toxin.</title>
        <authorList>
            <person name="Callol A."/>
            <person name="Pajuelo D."/>
            <person name="Ebbesson L."/>
            <person name="Teles M."/>
            <person name="MacKenzie S."/>
            <person name="Amaro C."/>
        </authorList>
    </citation>
    <scope>NUCLEOTIDE SEQUENCE</scope>
</reference>
<organism evidence="2">
    <name type="scientific">Anguilla anguilla</name>
    <name type="common">European freshwater eel</name>
    <name type="synonym">Muraena anguilla</name>
    <dbReference type="NCBI Taxonomy" id="7936"/>
    <lineage>
        <taxon>Eukaryota</taxon>
        <taxon>Metazoa</taxon>
        <taxon>Chordata</taxon>
        <taxon>Craniata</taxon>
        <taxon>Vertebrata</taxon>
        <taxon>Euteleostomi</taxon>
        <taxon>Actinopterygii</taxon>
        <taxon>Neopterygii</taxon>
        <taxon>Teleostei</taxon>
        <taxon>Anguilliformes</taxon>
        <taxon>Anguillidae</taxon>
        <taxon>Anguilla</taxon>
    </lineage>
</organism>
<dbReference type="EMBL" id="GBXM01059581">
    <property type="protein sequence ID" value="JAH48996.1"/>
    <property type="molecule type" value="Transcribed_RNA"/>
</dbReference>
<evidence type="ECO:0000313" key="2">
    <source>
        <dbReference type="EMBL" id="JAH48996.1"/>
    </source>
</evidence>
<name>A0A0E9T5P8_ANGAN</name>
<proteinExistence type="predicted"/>
<protein>
    <submittedName>
        <fullName evidence="2">Uncharacterized protein</fullName>
    </submittedName>
</protein>
<sequence>MSLLLVYCNWYWSTVAAAGLLYPLIVSSSHVVPVAWESSLIFSDNLEMKCRKLC</sequence>
<reference evidence="2" key="1">
    <citation type="submission" date="2014-11" db="EMBL/GenBank/DDBJ databases">
        <authorList>
            <person name="Amaro Gonzalez C."/>
        </authorList>
    </citation>
    <scope>NUCLEOTIDE SEQUENCE</scope>
</reference>
<keyword evidence="1" id="KW-1133">Transmembrane helix</keyword>
<feature type="transmembrane region" description="Helical" evidence="1">
    <location>
        <begin position="20"/>
        <end position="42"/>
    </location>
</feature>
<keyword evidence="1" id="KW-0812">Transmembrane</keyword>
<accession>A0A0E9T5P8</accession>